<feature type="compositionally biased region" description="Low complexity" evidence="1">
    <location>
        <begin position="1"/>
        <end position="17"/>
    </location>
</feature>
<gene>
    <name evidence="4" type="ORF">M6B38_248785</name>
</gene>
<comment type="caution">
    <text evidence="4">The sequence shown here is derived from an EMBL/GenBank/DDBJ whole genome shotgun (WGS) entry which is preliminary data.</text>
</comment>
<evidence type="ECO:0000256" key="2">
    <source>
        <dbReference type="SAM" id="Phobius"/>
    </source>
</evidence>
<evidence type="ECO:0000313" key="5">
    <source>
        <dbReference type="Proteomes" id="UP001140949"/>
    </source>
</evidence>
<dbReference type="SMART" id="SM00195">
    <property type="entry name" value="DSPc"/>
    <property type="match status" value="1"/>
</dbReference>
<reference evidence="4" key="1">
    <citation type="journal article" date="2023" name="GigaByte">
        <title>Genome assembly of the bearded iris, Iris pallida Lam.</title>
        <authorList>
            <person name="Bruccoleri R.E."/>
            <person name="Oakeley E.J."/>
            <person name="Faust A.M.E."/>
            <person name="Altorfer M."/>
            <person name="Dessus-Babus S."/>
            <person name="Burckhardt D."/>
            <person name="Oertli M."/>
            <person name="Naumann U."/>
            <person name="Petersen F."/>
            <person name="Wong J."/>
        </authorList>
    </citation>
    <scope>NUCLEOTIDE SEQUENCE</scope>
    <source>
        <strain evidence="4">GSM-AAB239-AS_SAM_17_03QT</strain>
    </source>
</reference>
<name>A0AAX6DFE1_IRIPA</name>
<feature type="compositionally biased region" description="Basic and acidic residues" evidence="1">
    <location>
        <begin position="255"/>
        <end position="279"/>
    </location>
</feature>
<dbReference type="PANTHER" id="PTHR47216">
    <property type="match status" value="1"/>
</dbReference>
<dbReference type="PANTHER" id="PTHR47216:SF4">
    <property type="entry name" value="OS01G0859400 PROTEIN"/>
    <property type="match status" value="1"/>
</dbReference>
<dbReference type="InterPro" id="IPR000387">
    <property type="entry name" value="Tyr_Pase_dom"/>
</dbReference>
<reference evidence="4" key="2">
    <citation type="submission" date="2023-04" db="EMBL/GenBank/DDBJ databases">
        <authorList>
            <person name="Bruccoleri R.E."/>
            <person name="Oakeley E.J."/>
            <person name="Faust A.-M."/>
            <person name="Dessus-Babus S."/>
            <person name="Altorfer M."/>
            <person name="Burckhardt D."/>
            <person name="Oertli M."/>
            <person name="Naumann U."/>
            <person name="Petersen F."/>
            <person name="Wong J."/>
        </authorList>
    </citation>
    <scope>NUCLEOTIDE SEQUENCE</scope>
    <source>
        <strain evidence="4">GSM-AAB239-AS_SAM_17_03QT</strain>
        <tissue evidence="4">Leaf</tissue>
    </source>
</reference>
<dbReference type="InterPro" id="IPR000340">
    <property type="entry name" value="Dual-sp_phosphatase_cat-dom"/>
</dbReference>
<feature type="transmembrane region" description="Helical" evidence="2">
    <location>
        <begin position="32"/>
        <end position="53"/>
    </location>
</feature>
<accession>A0AAX6DFE1</accession>
<feature type="region of interest" description="Disordered" evidence="1">
    <location>
        <begin position="1"/>
        <end position="23"/>
    </location>
</feature>
<keyword evidence="2" id="KW-0812">Transmembrane</keyword>
<keyword evidence="2" id="KW-0472">Membrane</keyword>
<feature type="transmembrane region" description="Helical" evidence="2">
    <location>
        <begin position="60"/>
        <end position="79"/>
    </location>
</feature>
<feature type="transmembrane region" description="Helical" evidence="2">
    <location>
        <begin position="99"/>
        <end position="116"/>
    </location>
</feature>
<evidence type="ECO:0000313" key="4">
    <source>
        <dbReference type="EMBL" id="KAJ6790492.1"/>
    </source>
</evidence>
<dbReference type="Gene3D" id="3.90.190.10">
    <property type="entry name" value="Protein tyrosine phosphatase superfamily"/>
    <property type="match status" value="1"/>
</dbReference>
<dbReference type="SUPFAM" id="SSF52799">
    <property type="entry name" value="(Phosphotyrosine protein) phosphatases II"/>
    <property type="match status" value="1"/>
</dbReference>
<dbReference type="GO" id="GO:0016791">
    <property type="term" value="F:phosphatase activity"/>
    <property type="evidence" value="ECO:0007669"/>
    <property type="project" value="UniProtKB-ARBA"/>
</dbReference>
<evidence type="ECO:0000256" key="1">
    <source>
        <dbReference type="SAM" id="MobiDB-lite"/>
    </source>
</evidence>
<dbReference type="PROSITE" id="PS50056">
    <property type="entry name" value="TYR_PHOSPHATASE_2"/>
    <property type="match status" value="1"/>
</dbReference>
<dbReference type="CDD" id="cd14527">
    <property type="entry name" value="DSP_bac"/>
    <property type="match status" value="1"/>
</dbReference>
<organism evidence="4 5">
    <name type="scientific">Iris pallida</name>
    <name type="common">Sweet iris</name>
    <dbReference type="NCBI Taxonomy" id="29817"/>
    <lineage>
        <taxon>Eukaryota</taxon>
        <taxon>Viridiplantae</taxon>
        <taxon>Streptophyta</taxon>
        <taxon>Embryophyta</taxon>
        <taxon>Tracheophyta</taxon>
        <taxon>Spermatophyta</taxon>
        <taxon>Magnoliopsida</taxon>
        <taxon>Liliopsida</taxon>
        <taxon>Asparagales</taxon>
        <taxon>Iridaceae</taxon>
        <taxon>Iridoideae</taxon>
        <taxon>Irideae</taxon>
        <taxon>Iris</taxon>
    </lineage>
</organism>
<evidence type="ECO:0000259" key="3">
    <source>
        <dbReference type="PROSITE" id="PS50056"/>
    </source>
</evidence>
<dbReference type="InterPro" id="IPR029021">
    <property type="entry name" value="Prot-tyrosine_phosphatase-like"/>
</dbReference>
<protein>
    <recommendedName>
        <fullName evidence="3">Tyrosine specific protein phosphatases domain-containing protein</fullName>
    </recommendedName>
</protein>
<sequence length="279" mass="31602">MLHSSSRPSIHPSLSSRTRQRSKERVYSGKTLMGISKVVGSVATVFLLASICLIKFGMTLFFIPILYDSLVAYVVALASHQSINFPLILGKRPDGTFPLWSKLLFGPFMMFAQMYWQFKKLKRKEAAYNEISEGLYVGGWPSSPDRFPPGEPAVIDCTCELPRTSVVPKDAYLCIPTWDTRSPQPAQIETAVRWACRFRAQKRPIYIHCAFGHGRSVCVMCALLVAVGVAEDWKAAEKMVREKRPRIRMNAQHRKSLEEWSKCRHLSKGESSDDLSKKQ</sequence>
<dbReference type="Proteomes" id="UP001140949">
    <property type="component" value="Unassembled WGS sequence"/>
</dbReference>
<keyword evidence="2" id="KW-1133">Transmembrane helix</keyword>
<dbReference type="Pfam" id="PF00782">
    <property type="entry name" value="DSPc"/>
    <property type="match status" value="1"/>
</dbReference>
<dbReference type="InterPro" id="IPR020422">
    <property type="entry name" value="TYR_PHOSPHATASE_DUAL_dom"/>
</dbReference>
<keyword evidence="5" id="KW-1185">Reference proteome</keyword>
<dbReference type="AlphaFoldDB" id="A0AAX6DFE1"/>
<feature type="region of interest" description="Disordered" evidence="1">
    <location>
        <begin position="247"/>
        <end position="279"/>
    </location>
</feature>
<proteinExistence type="predicted"/>
<feature type="domain" description="Tyrosine specific protein phosphatases" evidence="3">
    <location>
        <begin position="186"/>
        <end position="255"/>
    </location>
</feature>
<dbReference type="EMBL" id="JANAVB010045219">
    <property type="protein sequence ID" value="KAJ6790492.1"/>
    <property type="molecule type" value="Genomic_DNA"/>
</dbReference>